<evidence type="ECO:0000259" key="7">
    <source>
        <dbReference type="PROSITE" id="PS50977"/>
    </source>
</evidence>
<dbReference type="Proteomes" id="UP001500738">
    <property type="component" value="Unassembled WGS sequence"/>
</dbReference>
<keyword evidence="1" id="KW-0678">Repressor</keyword>
<keyword evidence="2" id="KW-0805">Transcription regulation</keyword>
<evidence type="ECO:0000256" key="4">
    <source>
        <dbReference type="ARBA" id="ARBA00023163"/>
    </source>
</evidence>
<evidence type="ECO:0000256" key="5">
    <source>
        <dbReference type="PROSITE-ProRule" id="PRU00335"/>
    </source>
</evidence>
<keyword evidence="4" id="KW-0804">Transcription</keyword>
<evidence type="ECO:0000256" key="3">
    <source>
        <dbReference type="ARBA" id="ARBA00023125"/>
    </source>
</evidence>
<dbReference type="Pfam" id="PF13977">
    <property type="entry name" value="TetR_C_6"/>
    <property type="match status" value="1"/>
</dbReference>
<proteinExistence type="predicted"/>
<dbReference type="Gene3D" id="1.10.357.10">
    <property type="entry name" value="Tetracycline Repressor, domain 2"/>
    <property type="match status" value="1"/>
</dbReference>
<dbReference type="PROSITE" id="PS01081">
    <property type="entry name" value="HTH_TETR_1"/>
    <property type="match status" value="1"/>
</dbReference>
<dbReference type="PANTHER" id="PTHR30055">
    <property type="entry name" value="HTH-TYPE TRANSCRIPTIONAL REGULATOR RUTR"/>
    <property type="match status" value="1"/>
</dbReference>
<evidence type="ECO:0000313" key="8">
    <source>
        <dbReference type="EMBL" id="GAA0861637.1"/>
    </source>
</evidence>
<keyword evidence="3 5" id="KW-0238">DNA-binding</keyword>
<protein>
    <recommendedName>
        <fullName evidence="7">HTH tetR-type domain-containing protein</fullName>
    </recommendedName>
</protein>
<dbReference type="SUPFAM" id="SSF46689">
    <property type="entry name" value="Homeodomain-like"/>
    <property type="match status" value="1"/>
</dbReference>
<evidence type="ECO:0000256" key="2">
    <source>
        <dbReference type="ARBA" id="ARBA00023015"/>
    </source>
</evidence>
<dbReference type="PROSITE" id="PS50977">
    <property type="entry name" value="HTH_TETR_2"/>
    <property type="match status" value="1"/>
</dbReference>
<organism evidence="8 9">
    <name type="scientific">Sphingopyxis soli</name>
    <dbReference type="NCBI Taxonomy" id="592051"/>
    <lineage>
        <taxon>Bacteria</taxon>
        <taxon>Pseudomonadati</taxon>
        <taxon>Pseudomonadota</taxon>
        <taxon>Alphaproteobacteria</taxon>
        <taxon>Sphingomonadales</taxon>
        <taxon>Sphingomonadaceae</taxon>
        <taxon>Sphingopyxis</taxon>
    </lineage>
</organism>
<dbReference type="RefSeq" id="WP_215355817.1">
    <property type="nucleotide sequence ID" value="NZ_BAAAFE010000003.1"/>
</dbReference>
<comment type="caution">
    <text evidence="8">The sequence shown here is derived from an EMBL/GenBank/DDBJ whole genome shotgun (WGS) entry which is preliminary data.</text>
</comment>
<dbReference type="SUPFAM" id="SSF48498">
    <property type="entry name" value="Tetracyclin repressor-like, C-terminal domain"/>
    <property type="match status" value="1"/>
</dbReference>
<dbReference type="EMBL" id="BAAAFE010000003">
    <property type="protein sequence ID" value="GAA0861637.1"/>
    <property type="molecule type" value="Genomic_DNA"/>
</dbReference>
<evidence type="ECO:0000256" key="1">
    <source>
        <dbReference type="ARBA" id="ARBA00022491"/>
    </source>
</evidence>
<feature type="domain" description="HTH tetR-type" evidence="7">
    <location>
        <begin position="31"/>
        <end position="91"/>
    </location>
</feature>
<feature type="region of interest" description="Disordered" evidence="6">
    <location>
        <begin position="1"/>
        <end position="33"/>
    </location>
</feature>
<dbReference type="InterPro" id="IPR050109">
    <property type="entry name" value="HTH-type_TetR-like_transc_reg"/>
</dbReference>
<dbReference type="PRINTS" id="PR00455">
    <property type="entry name" value="HTHTETR"/>
</dbReference>
<reference evidence="8 9" key="1">
    <citation type="journal article" date="2019" name="Int. J. Syst. Evol. Microbiol.">
        <title>The Global Catalogue of Microorganisms (GCM) 10K type strain sequencing project: providing services to taxonomists for standard genome sequencing and annotation.</title>
        <authorList>
            <consortium name="The Broad Institute Genomics Platform"/>
            <consortium name="The Broad Institute Genome Sequencing Center for Infectious Disease"/>
            <person name="Wu L."/>
            <person name="Ma J."/>
        </authorList>
    </citation>
    <scope>NUCLEOTIDE SEQUENCE [LARGE SCALE GENOMIC DNA]</scope>
    <source>
        <strain evidence="8 9">JCM 15910</strain>
    </source>
</reference>
<name>A0ABN1LY31_9SPHN</name>
<dbReference type="PANTHER" id="PTHR30055:SF234">
    <property type="entry name" value="HTH-TYPE TRANSCRIPTIONAL REGULATOR BETI"/>
    <property type="match status" value="1"/>
</dbReference>
<dbReference type="InterPro" id="IPR023772">
    <property type="entry name" value="DNA-bd_HTH_TetR-type_CS"/>
</dbReference>
<dbReference type="Pfam" id="PF00440">
    <property type="entry name" value="TetR_N"/>
    <property type="match status" value="1"/>
</dbReference>
<feature type="DNA-binding region" description="H-T-H motif" evidence="5">
    <location>
        <begin position="54"/>
        <end position="73"/>
    </location>
</feature>
<dbReference type="InterPro" id="IPR036271">
    <property type="entry name" value="Tet_transcr_reg_TetR-rel_C_sf"/>
</dbReference>
<evidence type="ECO:0000256" key="6">
    <source>
        <dbReference type="SAM" id="MobiDB-lite"/>
    </source>
</evidence>
<sequence length="227" mass="25135">MTTNDDSIASMELSGEARPQQGAATADAEPKPVTERVLDSAEQVLLRQGYAGFSTRRVAQEANIALGNLTYHFPTKAELVRALIDRLMAKYLEYFEEFLSTPGKGVEALVRWLLEEAPDEDAMRLFREIWAMALHDEIVRQSIDDFYDRLIERVIETLIAAHPAADPREISDLVHFVAVVSEGSSVIYGTRSSRATPHRSMVALVMRMVRAIAGDLEGDGRSKDAGG</sequence>
<accession>A0ABN1LY31</accession>
<gene>
    <name evidence="8" type="ORF">GCM10009115_05100</name>
</gene>
<evidence type="ECO:0000313" key="9">
    <source>
        <dbReference type="Proteomes" id="UP001500738"/>
    </source>
</evidence>
<dbReference type="InterPro" id="IPR009057">
    <property type="entry name" value="Homeodomain-like_sf"/>
</dbReference>
<dbReference type="InterPro" id="IPR039538">
    <property type="entry name" value="BetI_C"/>
</dbReference>
<keyword evidence="9" id="KW-1185">Reference proteome</keyword>
<dbReference type="InterPro" id="IPR001647">
    <property type="entry name" value="HTH_TetR"/>
</dbReference>